<accession>K8ER94</accession>
<keyword evidence="4" id="KW-1185">Reference proteome</keyword>
<organism evidence="3 4">
    <name type="scientific">Bathycoccus prasinos</name>
    <dbReference type="NCBI Taxonomy" id="41875"/>
    <lineage>
        <taxon>Eukaryota</taxon>
        <taxon>Viridiplantae</taxon>
        <taxon>Chlorophyta</taxon>
        <taxon>Mamiellophyceae</taxon>
        <taxon>Mamiellales</taxon>
        <taxon>Bathycoccaceae</taxon>
        <taxon>Bathycoccus</taxon>
    </lineage>
</organism>
<dbReference type="GeneID" id="19017540"/>
<keyword evidence="2" id="KW-0812">Transmembrane</keyword>
<feature type="transmembrane region" description="Helical" evidence="2">
    <location>
        <begin position="172"/>
        <end position="188"/>
    </location>
</feature>
<feature type="compositionally biased region" description="Low complexity" evidence="1">
    <location>
        <begin position="75"/>
        <end position="92"/>
    </location>
</feature>
<protein>
    <submittedName>
        <fullName evidence="3">Uncharacterized protein</fullName>
    </submittedName>
</protein>
<dbReference type="EMBL" id="FO082277">
    <property type="protein sequence ID" value="CCO14900.1"/>
    <property type="molecule type" value="Genomic_DNA"/>
</dbReference>
<name>K8ER94_9CHLO</name>
<keyword evidence="2" id="KW-0472">Membrane</keyword>
<dbReference type="OrthoDB" id="498832at2759"/>
<keyword evidence="2" id="KW-1133">Transmembrane helix</keyword>
<reference evidence="3 4" key="1">
    <citation type="submission" date="2011-10" db="EMBL/GenBank/DDBJ databases">
        <authorList>
            <person name="Genoscope - CEA"/>
        </authorList>
    </citation>
    <scope>NUCLEOTIDE SEQUENCE [LARGE SCALE GENOMIC DNA]</scope>
    <source>
        <strain evidence="3 4">RCC 1105</strain>
    </source>
</reference>
<dbReference type="KEGG" id="bpg:Bathy02g04270"/>
<proteinExistence type="predicted"/>
<feature type="transmembrane region" description="Helical" evidence="2">
    <location>
        <begin position="242"/>
        <end position="259"/>
    </location>
</feature>
<evidence type="ECO:0000256" key="2">
    <source>
        <dbReference type="SAM" id="Phobius"/>
    </source>
</evidence>
<dbReference type="Proteomes" id="UP000198341">
    <property type="component" value="Chromosome 2"/>
</dbReference>
<evidence type="ECO:0000256" key="1">
    <source>
        <dbReference type="SAM" id="MobiDB-lite"/>
    </source>
</evidence>
<evidence type="ECO:0000313" key="4">
    <source>
        <dbReference type="Proteomes" id="UP000198341"/>
    </source>
</evidence>
<dbReference type="AlphaFoldDB" id="K8ER94"/>
<feature type="transmembrane region" description="Helical" evidence="2">
    <location>
        <begin position="271"/>
        <end position="291"/>
    </location>
</feature>
<feature type="region of interest" description="Disordered" evidence="1">
    <location>
        <begin position="73"/>
        <end position="99"/>
    </location>
</feature>
<feature type="compositionally biased region" description="Basic and acidic residues" evidence="1">
    <location>
        <begin position="368"/>
        <end position="386"/>
    </location>
</feature>
<evidence type="ECO:0000313" key="3">
    <source>
        <dbReference type="EMBL" id="CCO14900.1"/>
    </source>
</evidence>
<gene>
    <name evidence="3" type="ORF">Bathy02g04270</name>
</gene>
<feature type="region of interest" description="Disordered" evidence="1">
    <location>
        <begin position="353"/>
        <end position="395"/>
    </location>
</feature>
<dbReference type="RefSeq" id="XP_007514660.1">
    <property type="nucleotide sequence ID" value="XM_007514598.1"/>
</dbReference>
<sequence>MTTMISSRSGTIKTTFFNASSSSEEQKKTRKVRTTKRTETVRFRTTSFCADAFLTNTNAKVLPVFRRRRREALRRTASSSSSSSSAYNNNNRTENDDDFSNYFQSLKKQPWDALPKPWKEFWGMRPAGYVLNVDNEKQTVNANEIESPSLNFPQTKEEGVERLKSNLVYYRQNYFVMFVPFCVMFGGFNFWPFLLSSVGFFTAVAAASDKILGEVQLKMEEKNVGMDLTFNKQRVLGMDRKVLMKAGVLFGFFWMTKWVRASDAVAAASKITRMLIRVVILWMMTSAYLAILRPIDLKSTLTNAWGELKDAKSKEDFEKAGKKAWSGVKSWFNQKAREQPQATPIIFNVKGENVNAASQNNNNNNNRTENDWKKGATDADARDASKKGLPPGSAR</sequence>